<proteinExistence type="predicted"/>
<comment type="caution">
    <text evidence="1">The sequence shown here is derived from an EMBL/GenBank/DDBJ whole genome shotgun (WGS) entry which is preliminary data.</text>
</comment>
<protein>
    <recommendedName>
        <fullName evidence="3">Tellurite resistance protein TerB</fullName>
    </recommendedName>
</protein>
<dbReference type="Proteomes" id="UP000323136">
    <property type="component" value="Unassembled WGS sequence"/>
</dbReference>
<dbReference type="AlphaFoldDB" id="A0A5S5E0K0"/>
<name>A0A5S5E0K0_9FLAO</name>
<accession>A0A5S5E0K0</accession>
<dbReference type="OrthoDB" id="979732at2"/>
<organism evidence="1 2">
    <name type="scientific">Tenacibaculum adriaticum</name>
    <dbReference type="NCBI Taxonomy" id="413713"/>
    <lineage>
        <taxon>Bacteria</taxon>
        <taxon>Pseudomonadati</taxon>
        <taxon>Bacteroidota</taxon>
        <taxon>Flavobacteriia</taxon>
        <taxon>Flavobacteriales</taxon>
        <taxon>Flavobacteriaceae</taxon>
        <taxon>Tenacibaculum</taxon>
    </lineage>
</organism>
<keyword evidence="2" id="KW-1185">Reference proteome</keyword>
<dbReference type="EMBL" id="VNIA01000001">
    <property type="protein sequence ID" value="TYQ00260.1"/>
    <property type="molecule type" value="Genomic_DNA"/>
</dbReference>
<evidence type="ECO:0008006" key="3">
    <source>
        <dbReference type="Google" id="ProtNLM"/>
    </source>
</evidence>
<evidence type="ECO:0000313" key="1">
    <source>
        <dbReference type="EMBL" id="TYQ00260.1"/>
    </source>
</evidence>
<gene>
    <name evidence="1" type="ORF">C7447_101870</name>
</gene>
<evidence type="ECO:0000313" key="2">
    <source>
        <dbReference type="Proteomes" id="UP000323136"/>
    </source>
</evidence>
<sequence>MKKKLNTRFYQNVGKLFYAVAASDNVVREEEFNTLKKIVKKEWLPVDDTEDDYKTDAAYQIEIVFDWLTNKDLDANACFNDFVEYKKEHEYFFTDEIKSLISKTADTIAKAFSGKNKSELIILAKLNLNL</sequence>
<dbReference type="RefSeq" id="WP_148869078.1">
    <property type="nucleotide sequence ID" value="NZ_VNIA01000001.1"/>
</dbReference>
<reference evidence="1 2" key="1">
    <citation type="submission" date="2019-07" db="EMBL/GenBank/DDBJ databases">
        <title>Genomic Encyclopedia of Type Strains, Phase IV (KMG-IV): sequencing the most valuable type-strain genomes for metagenomic binning, comparative biology and taxonomic classification.</title>
        <authorList>
            <person name="Goeker M."/>
        </authorList>
    </citation>
    <scope>NUCLEOTIDE SEQUENCE [LARGE SCALE GENOMIC DNA]</scope>
    <source>
        <strain evidence="1 2">DSM 18961</strain>
    </source>
</reference>